<proteinExistence type="predicted"/>
<evidence type="ECO:0000256" key="1">
    <source>
        <dbReference type="SAM" id="Phobius"/>
    </source>
</evidence>
<sequence>MIKKILKDVLGENFTENNEKYAKINFIIVILMFLVSAIMLFFLPEKINILHNGDTYYPIPSILGIWLVPVISLVLNFTFIKQKKLSSLNSIIMGLLLIGSTIYYITLI</sequence>
<dbReference type="GeneID" id="77469822"/>
<dbReference type="RefSeq" id="WP_012740524.1">
    <property type="nucleotide sequence ID" value="NZ_PHUM01000005.1"/>
</dbReference>
<feature type="transmembrane region" description="Helical" evidence="1">
    <location>
        <begin position="87"/>
        <end position="106"/>
    </location>
</feature>
<evidence type="ECO:0000313" key="3">
    <source>
        <dbReference type="EMBL" id="PWH08891.1"/>
    </source>
</evidence>
<evidence type="ECO:0008006" key="6">
    <source>
        <dbReference type="Google" id="ProtNLM"/>
    </source>
</evidence>
<comment type="caution">
    <text evidence="2">The sequence shown here is derived from an EMBL/GenBank/DDBJ whole genome shotgun (WGS) entry which is preliminary data.</text>
</comment>
<dbReference type="Proteomes" id="UP000245582">
    <property type="component" value="Unassembled WGS sequence"/>
</dbReference>
<feature type="transmembrane region" description="Helical" evidence="1">
    <location>
        <begin position="21"/>
        <end position="43"/>
    </location>
</feature>
<dbReference type="EMBL" id="PJEG01000015">
    <property type="protein sequence ID" value="PKD14430.1"/>
    <property type="molecule type" value="Genomic_DNA"/>
</dbReference>
<reference evidence="2 4" key="2">
    <citation type="submission" date="2017-12" db="EMBL/GenBank/DDBJ databases">
        <title>Bifidobacterium longum APC/DPC strains.</title>
        <authorList>
            <person name="Arboleya S."/>
        </authorList>
    </citation>
    <scope>NUCLEOTIDE SEQUENCE [LARGE SCALE GENOMIC DNA]</scope>
    <source>
        <strain evidence="2 4">APC1461</strain>
    </source>
</reference>
<accession>A0A2U2RSN9</accession>
<organism evidence="2 4">
    <name type="scientific">Bifidobacterium longum</name>
    <dbReference type="NCBI Taxonomy" id="216816"/>
    <lineage>
        <taxon>Bacteria</taxon>
        <taxon>Bacillati</taxon>
        <taxon>Actinomycetota</taxon>
        <taxon>Actinomycetes</taxon>
        <taxon>Bifidobacteriales</taxon>
        <taxon>Bifidobacteriaceae</taxon>
        <taxon>Bifidobacterium</taxon>
    </lineage>
</organism>
<feature type="transmembrane region" description="Helical" evidence="1">
    <location>
        <begin position="55"/>
        <end position="75"/>
    </location>
</feature>
<keyword evidence="1" id="KW-1133">Transmembrane helix</keyword>
<evidence type="ECO:0000313" key="2">
    <source>
        <dbReference type="EMBL" id="PKD14430.1"/>
    </source>
</evidence>
<protein>
    <recommendedName>
        <fullName evidence="6">DUF1648 domain-containing protein</fullName>
    </recommendedName>
</protein>
<evidence type="ECO:0000313" key="4">
    <source>
        <dbReference type="Proteomes" id="UP000232928"/>
    </source>
</evidence>
<evidence type="ECO:0000313" key="5">
    <source>
        <dbReference type="Proteomes" id="UP000245582"/>
    </source>
</evidence>
<keyword evidence="1" id="KW-0472">Membrane</keyword>
<accession>A0A2N0TI64</accession>
<dbReference type="AlphaFoldDB" id="A0A2N0TI64"/>
<name>A0A2N0TI64_BIFLN</name>
<dbReference type="EMBL" id="PHUM01000005">
    <property type="protein sequence ID" value="PWH08891.1"/>
    <property type="molecule type" value="Genomic_DNA"/>
</dbReference>
<keyword evidence="1" id="KW-0812">Transmembrane</keyword>
<reference evidence="3 5" key="1">
    <citation type="submission" date="2017-11" db="EMBL/GenBank/DDBJ databases">
        <title>Draft genome sequence of Bifidobacterium longum UMA026, isolated from Holstein dairy cow feces.</title>
        <authorList>
            <person name="Albert K."/>
            <person name="Sela D.A."/>
        </authorList>
    </citation>
    <scope>NUCLEOTIDE SEQUENCE [LARGE SCALE GENOMIC DNA]</scope>
    <source>
        <strain evidence="3 5">UMA026</strain>
    </source>
</reference>
<dbReference type="Proteomes" id="UP000232928">
    <property type="component" value="Unassembled WGS sequence"/>
</dbReference>
<gene>
    <name evidence="2" type="ORF">APC1461_1291</name>
    <name evidence="3" type="ORF">CWE05_05250</name>
</gene>